<dbReference type="InterPro" id="IPR032675">
    <property type="entry name" value="LRR_dom_sf"/>
</dbReference>
<sequence>MEGCCRRTAGSSAPSQLLAALAQGNDAVWVQHLLPKLKAHNSLGSVALSCKQLRALCLSNANALRLSSSNTQQQHELLQQLPARFPACSTVQYTAVDGPAIGHFADLLPALVRLPQLSQLKLKLTTQAASAAIPAAYAVDTARLQLSGVTSLSLTAHRAWAEADGAGYAWRALGRFTQLQALTVAFTTQSPEFQATQLSALSTLSGNLRSLRITCPGFKAEEQQQDYNALSSLSSLTQLVLPYAAGATGVPAISSCSSLLRLSLSGPAGRRSAGPTLGVAECAALELLTQLTYLRLTSIPCNQTLLSALQRLQQLQVLQVDGLKAADALPALARLPQLKSIAGEWQESAGAAAAAGTTLQLTAVRYLEVAGTCAPFQTFPGVKTVLLFNTCQPGDLTALSQHCKQLQLLGMGHTWRMEASTLAPAAPVAQRTAAVASLAALRHLRSLFLSVNCDAEISALAAASQLRQLTLFVPTTDRTTRGCSTIGLAALGLLRSLRQLTLQLPGLVLTAEPVCGLMSSMQRFESVEVCVVPGQEEGVDAGLELALERHIRVPAAFKVASNKNWPRFIHRRSINPGLGGGILVGN</sequence>
<evidence type="ECO:0000313" key="2">
    <source>
        <dbReference type="EMBL" id="SZX67778.1"/>
    </source>
</evidence>
<dbReference type="SUPFAM" id="SSF52058">
    <property type="entry name" value="L domain-like"/>
    <property type="match status" value="1"/>
</dbReference>
<evidence type="ECO:0000256" key="1">
    <source>
        <dbReference type="ARBA" id="ARBA00004430"/>
    </source>
</evidence>
<keyword evidence="3" id="KW-1185">Reference proteome</keyword>
<evidence type="ECO:0008006" key="4">
    <source>
        <dbReference type="Google" id="ProtNLM"/>
    </source>
</evidence>
<dbReference type="Proteomes" id="UP000256970">
    <property type="component" value="Unassembled WGS sequence"/>
</dbReference>
<dbReference type="AlphaFoldDB" id="A0A383VQH2"/>
<name>A0A383VQH2_TETOB</name>
<protein>
    <recommendedName>
        <fullName evidence="4">F-box domain-containing protein</fullName>
    </recommendedName>
</protein>
<comment type="subcellular location">
    <subcellularLocation>
        <location evidence="1">Cytoplasm</location>
        <location evidence="1">Cytoskeleton</location>
        <location evidence="1">Cilium axoneme</location>
    </subcellularLocation>
</comment>
<proteinExistence type="predicted"/>
<gene>
    <name evidence="2" type="ORF">BQ4739_LOCUS8136</name>
</gene>
<dbReference type="EMBL" id="FNXT01000813">
    <property type="protein sequence ID" value="SZX67778.1"/>
    <property type="molecule type" value="Genomic_DNA"/>
</dbReference>
<organism evidence="2 3">
    <name type="scientific">Tetradesmus obliquus</name>
    <name type="common">Green alga</name>
    <name type="synonym">Acutodesmus obliquus</name>
    <dbReference type="NCBI Taxonomy" id="3088"/>
    <lineage>
        <taxon>Eukaryota</taxon>
        <taxon>Viridiplantae</taxon>
        <taxon>Chlorophyta</taxon>
        <taxon>core chlorophytes</taxon>
        <taxon>Chlorophyceae</taxon>
        <taxon>CS clade</taxon>
        <taxon>Sphaeropleales</taxon>
        <taxon>Scenedesmaceae</taxon>
        <taxon>Tetradesmus</taxon>
    </lineage>
</organism>
<evidence type="ECO:0000313" key="3">
    <source>
        <dbReference type="Proteomes" id="UP000256970"/>
    </source>
</evidence>
<accession>A0A383VQH2</accession>
<dbReference type="Gene3D" id="3.80.10.10">
    <property type="entry name" value="Ribonuclease Inhibitor"/>
    <property type="match status" value="2"/>
</dbReference>
<dbReference type="GO" id="GO:0005930">
    <property type="term" value="C:axoneme"/>
    <property type="evidence" value="ECO:0007669"/>
    <property type="project" value="UniProtKB-SubCell"/>
</dbReference>
<reference evidence="2 3" key="1">
    <citation type="submission" date="2016-10" db="EMBL/GenBank/DDBJ databases">
        <authorList>
            <person name="Cai Z."/>
        </authorList>
    </citation>
    <scope>NUCLEOTIDE SEQUENCE [LARGE SCALE GENOMIC DNA]</scope>
</reference>